<evidence type="ECO:0000313" key="1">
    <source>
        <dbReference type="EMBL" id="HIU29108.1"/>
    </source>
</evidence>
<accession>A0A9D1LAD0</accession>
<dbReference type="AlphaFoldDB" id="A0A9D1LAD0"/>
<evidence type="ECO:0008006" key="3">
    <source>
        <dbReference type="Google" id="ProtNLM"/>
    </source>
</evidence>
<comment type="caution">
    <text evidence="1">The sequence shown here is derived from an EMBL/GenBank/DDBJ whole genome shotgun (WGS) entry which is preliminary data.</text>
</comment>
<reference evidence="1" key="2">
    <citation type="journal article" date="2021" name="PeerJ">
        <title>Extensive microbial diversity within the chicken gut microbiome revealed by metagenomics and culture.</title>
        <authorList>
            <person name="Gilroy R."/>
            <person name="Ravi A."/>
            <person name="Getino M."/>
            <person name="Pursley I."/>
            <person name="Horton D.L."/>
            <person name="Alikhan N.F."/>
            <person name="Baker D."/>
            <person name="Gharbi K."/>
            <person name="Hall N."/>
            <person name="Watson M."/>
            <person name="Adriaenssens E.M."/>
            <person name="Foster-Nyarko E."/>
            <person name="Jarju S."/>
            <person name="Secka A."/>
            <person name="Antonio M."/>
            <person name="Oren A."/>
            <person name="Chaudhuri R.R."/>
            <person name="La Ragione R."/>
            <person name="Hildebrand F."/>
            <person name="Pallen M.J."/>
        </authorList>
    </citation>
    <scope>NUCLEOTIDE SEQUENCE</scope>
    <source>
        <strain evidence="1">CHK195-4489</strain>
    </source>
</reference>
<evidence type="ECO:0000313" key="2">
    <source>
        <dbReference type="Proteomes" id="UP000824089"/>
    </source>
</evidence>
<sequence>MLIGWSEIDITPKKKIKLAGQFYERISEFTESPICVIAMAISTEEDHAVFCACDLESVYPNLLALARQKIAQACSGRTAPGPDPAKVMVSATHTHTSYEYKGEDKRDSSLSVLARVLPESMKYVPKVAAEDVVTSEEALEFLSEKIAEAVLTAWDSREEAFYANEFGRAAVGMCRRAVYDDGTAKMWGDTDHANFDCLEGGNDSGIELLYTFDRNKKPTGVVANIACPSQVLEQRSFISSDYWGKVRQYLREEFGPAFHVLGLCSAAGDQCPRDLIRWVEPETPIDDPNVIRIHPLKRRADPSMFDIKGCCRVGRRIADEILAVSREIEEYHTDGIFRHRVLKLRLPLRRVTISEYEAAKRELDEYIKSCGASGEFTFKDNAAMHVCAGVMARYEHQQDTDLHDAEVHVIRLGEIAFATNSFELFLDYGNRIRARSKAQQTFLIQLCCGSDGYLPTEKAERGSHYSAYVSSGVTGHAGGDLLVRETLETIRTLFLEN</sequence>
<dbReference type="EMBL" id="DVMM01000047">
    <property type="protein sequence ID" value="HIU29108.1"/>
    <property type="molecule type" value="Genomic_DNA"/>
</dbReference>
<dbReference type="Proteomes" id="UP000824089">
    <property type="component" value="Unassembled WGS sequence"/>
</dbReference>
<name>A0A9D1LAD0_9CLOT</name>
<proteinExistence type="predicted"/>
<protein>
    <recommendedName>
        <fullName evidence="3">Neutral/alkaline non-lysosomal ceramidase N-terminal domain-containing protein</fullName>
    </recommendedName>
</protein>
<organism evidence="1 2">
    <name type="scientific">Candidatus Egerieisoma faecipullorum</name>
    <dbReference type="NCBI Taxonomy" id="2840963"/>
    <lineage>
        <taxon>Bacteria</taxon>
        <taxon>Bacillati</taxon>
        <taxon>Bacillota</taxon>
        <taxon>Clostridia</taxon>
        <taxon>Eubacteriales</taxon>
        <taxon>Clostridiaceae</taxon>
        <taxon>Clostridiaceae incertae sedis</taxon>
        <taxon>Candidatus Egerieisoma</taxon>
    </lineage>
</organism>
<reference evidence="1" key="1">
    <citation type="submission" date="2020-10" db="EMBL/GenBank/DDBJ databases">
        <authorList>
            <person name="Gilroy R."/>
        </authorList>
    </citation>
    <scope>NUCLEOTIDE SEQUENCE</scope>
    <source>
        <strain evidence="1">CHK195-4489</strain>
    </source>
</reference>
<gene>
    <name evidence="1" type="ORF">IAD50_02300</name>
</gene>